<dbReference type="PROSITE" id="PS51318">
    <property type="entry name" value="TAT"/>
    <property type="match status" value="1"/>
</dbReference>
<evidence type="ECO:0000313" key="2">
    <source>
        <dbReference type="EMBL" id="MBP2034258.1"/>
    </source>
</evidence>
<dbReference type="InterPro" id="IPR006311">
    <property type="entry name" value="TAT_signal"/>
</dbReference>
<organism evidence="2 3">
    <name type="scientific">Streptomyces avidinii</name>
    <dbReference type="NCBI Taxonomy" id="1895"/>
    <lineage>
        <taxon>Bacteria</taxon>
        <taxon>Bacillati</taxon>
        <taxon>Actinomycetota</taxon>
        <taxon>Actinomycetes</taxon>
        <taxon>Kitasatosporales</taxon>
        <taxon>Streptomycetaceae</taxon>
        <taxon>Streptomyces</taxon>
    </lineage>
</organism>
<keyword evidence="1" id="KW-0732">Signal</keyword>
<evidence type="ECO:0000313" key="3">
    <source>
        <dbReference type="Proteomes" id="UP001519310"/>
    </source>
</evidence>
<comment type="caution">
    <text evidence="2">The sequence shown here is derived from an EMBL/GenBank/DDBJ whole genome shotgun (WGS) entry which is preliminary data.</text>
</comment>
<proteinExistence type="predicted"/>
<dbReference type="EMBL" id="JAGGLQ010000001">
    <property type="protein sequence ID" value="MBP2034258.1"/>
    <property type="molecule type" value="Genomic_DNA"/>
</dbReference>
<reference evidence="2 3" key="1">
    <citation type="submission" date="2021-03" db="EMBL/GenBank/DDBJ databases">
        <title>Genomic Encyclopedia of Type Strains, Phase IV (KMG-IV): sequencing the most valuable type-strain genomes for metagenomic binning, comparative biology and taxonomic classification.</title>
        <authorList>
            <person name="Goeker M."/>
        </authorList>
    </citation>
    <scope>NUCLEOTIDE SEQUENCE [LARGE SCALE GENOMIC DNA]</scope>
    <source>
        <strain evidence="2 3">DSM 40526</strain>
    </source>
</reference>
<feature type="chain" id="PRO_5046346698" evidence="1">
    <location>
        <begin position="34"/>
        <end position="97"/>
    </location>
</feature>
<dbReference type="Proteomes" id="UP001519310">
    <property type="component" value="Unassembled WGS sequence"/>
</dbReference>
<sequence>MSAAASRRRIRTLALALLGAVVVAGATVPAASAAPAPAPAAAPSAGTAQAAQFWQWGGEYTDRAGAELAGNLMVFSASAVTYYVEYVRQQQYVLWYR</sequence>
<name>A0ABS4KW41_STRAV</name>
<evidence type="ECO:0000256" key="1">
    <source>
        <dbReference type="SAM" id="SignalP"/>
    </source>
</evidence>
<protein>
    <submittedName>
        <fullName evidence="2">Uncharacterized protein</fullName>
    </submittedName>
</protein>
<accession>A0ABS4KW41</accession>
<keyword evidence="3" id="KW-1185">Reference proteome</keyword>
<gene>
    <name evidence="2" type="ORF">J2Z77_000042</name>
</gene>
<feature type="signal peptide" evidence="1">
    <location>
        <begin position="1"/>
        <end position="33"/>
    </location>
</feature>
<dbReference type="RefSeq" id="WP_189974029.1">
    <property type="nucleotide sequence ID" value="NZ_BMVL01000023.1"/>
</dbReference>